<sequence>MFSNILAFAVLATTAYAQSTTEANVETTTAELLLGTLTEGFSGTVVTAAPCETIYALTCSGQEQCPDDPVTLTATQGPTAHIFNFQNSVSNSKGEGSASMSQSCSLQNVNTAVCNMYESISHNGRSSTARRQTTLSGGDLVYAQIPITGGVEILAEATGACSTATSFGRATGTSEGAARATSVSEVVKVVVPIGMAVVGALL</sequence>
<evidence type="ECO:0008006" key="4">
    <source>
        <dbReference type="Google" id="ProtNLM"/>
    </source>
</evidence>
<keyword evidence="1" id="KW-0732">Signal</keyword>
<feature type="chain" id="PRO_5040416516" description="GPI anchored cell wall protein" evidence="1">
    <location>
        <begin position="18"/>
        <end position="202"/>
    </location>
</feature>
<protein>
    <recommendedName>
        <fullName evidence="4">GPI anchored cell wall protein</fullName>
    </recommendedName>
</protein>
<dbReference type="OrthoDB" id="3648280at2759"/>
<reference evidence="2" key="1">
    <citation type="submission" date="2022-06" db="EMBL/GenBank/DDBJ databases">
        <title>Complete genome sequences of two strains of the flax pathogen Septoria linicola.</title>
        <authorList>
            <person name="Lapalu N."/>
            <person name="Simon A."/>
            <person name="Demenou B."/>
            <person name="Paumier D."/>
            <person name="Guillot M.-P."/>
            <person name="Gout L."/>
            <person name="Valade R."/>
        </authorList>
    </citation>
    <scope>NUCLEOTIDE SEQUENCE</scope>
    <source>
        <strain evidence="2">SE15195</strain>
    </source>
</reference>
<name>A0A9Q9AXH6_9PEZI</name>
<organism evidence="2 3">
    <name type="scientific">Septoria linicola</name>
    <dbReference type="NCBI Taxonomy" id="215465"/>
    <lineage>
        <taxon>Eukaryota</taxon>
        <taxon>Fungi</taxon>
        <taxon>Dikarya</taxon>
        <taxon>Ascomycota</taxon>
        <taxon>Pezizomycotina</taxon>
        <taxon>Dothideomycetes</taxon>
        <taxon>Dothideomycetidae</taxon>
        <taxon>Mycosphaerellales</taxon>
        <taxon>Mycosphaerellaceae</taxon>
        <taxon>Septoria</taxon>
    </lineage>
</organism>
<evidence type="ECO:0000256" key="1">
    <source>
        <dbReference type="SAM" id="SignalP"/>
    </source>
</evidence>
<gene>
    <name evidence="2" type="ORF">Slin15195_G069350</name>
</gene>
<keyword evidence="3" id="KW-1185">Reference proteome</keyword>
<dbReference type="EMBL" id="CP099422">
    <property type="protein sequence ID" value="USW53616.1"/>
    <property type="molecule type" value="Genomic_DNA"/>
</dbReference>
<feature type="signal peptide" evidence="1">
    <location>
        <begin position="1"/>
        <end position="17"/>
    </location>
</feature>
<proteinExistence type="predicted"/>
<accession>A0A9Q9AXH6</accession>
<dbReference type="AlphaFoldDB" id="A0A9Q9AXH6"/>
<dbReference type="Proteomes" id="UP001056384">
    <property type="component" value="Chromosome 5"/>
</dbReference>
<evidence type="ECO:0000313" key="3">
    <source>
        <dbReference type="Proteomes" id="UP001056384"/>
    </source>
</evidence>
<evidence type="ECO:0000313" key="2">
    <source>
        <dbReference type="EMBL" id="USW53616.1"/>
    </source>
</evidence>